<dbReference type="GO" id="GO:0008270">
    <property type="term" value="F:zinc ion binding"/>
    <property type="evidence" value="ECO:0007669"/>
    <property type="project" value="UniProtKB-KW"/>
</dbReference>
<dbReference type="OrthoDB" id="1912561at2759"/>
<feature type="compositionally biased region" description="Polar residues" evidence="2">
    <location>
        <begin position="248"/>
        <end position="262"/>
    </location>
</feature>
<evidence type="ECO:0000313" key="5">
    <source>
        <dbReference type="Proteomes" id="UP000634136"/>
    </source>
</evidence>
<accession>A0A834U1E5</accession>
<dbReference type="InterPro" id="IPR001878">
    <property type="entry name" value="Znf_CCHC"/>
</dbReference>
<dbReference type="GO" id="GO:0003676">
    <property type="term" value="F:nucleic acid binding"/>
    <property type="evidence" value="ECO:0007669"/>
    <property type="project" value="InterPro"/>
</dbReference>
<feature type="domain" description="CCHC-type" evidence="3">
    <location>
        <begin position="266"/>
        <end position="279"/>
    </location>
</feature>
<feature type="region of interest" description="Disordered" evidence="2">
    <location>
        <begin position="231"/>
        <end position="262"/>
    </location>
</feature>
<dbReference type="Proteomes" id="UP000634136">
    <property type="component" value="Unassembled WGS sequence"/>
</dbReference>
<evidence type="ECO:0000256" key="1">
    <source>
        <dbReference type="PROSITE-ProRule" id="PRU00047"/>
    </source>
</evidence>
<gene>
    <name evidence="4" type="ORF">G2W53_013945</name>
</gene>
<dbReference type="AlphaFoldDB" id="A0A834U1E5"/>
<feature type="compositionally biased region" description="Low complexity" evidence="2">
    <location>
        <begin position="237"/>
        <end position="247"/>
    </location>
</feature>
<feature type="region of interest" description="Disordered" evidence="2">
    <location>
        <begin position="470"/>
        <end position="500"/>
    </location>
</feature>
<keyword evidence="5" id="KW-1185">Reference proteome</keyword>
<keyword evidence="1" id="KW-0863">Zinc-finger</keyword>
<name>A0A834U1E5_9FABA</name>
<protein>
    <submittedName>
        <fullName evidence="4">Retrovirus-related Pol polyprotein from transposon TNT 1-94</fullName>
    </submittedName>
</protein>
<evidence type="ECO:0000259" key="3">
    <source>
        <dbReference type="PROSITE" id="PS50158"/>
    </source>
</evidence>
<comment type="caution">
    <text evidence="4">The sequence shown here is derived from an EMBL/GenBank/DDBJ whole genome shotgun (WGS) entry which is preliminary data.</text>
</comment>
<proteinExistence type="predicted"/>
<organism evidence="4 5">
    <name type="scientific">Senna tora</name>
    <dbReference type="NCBI Taxonomy" id="362788"/>
    <lineage>
        <taxon>Eukaryota</taxon>
        <taxon>Viridiplantae</taxon>
        <taxon>Streptophyta</taxon>
        <taxon>Embryophyta</taxon>
        <taxon>Tracheophyta</taxon>
        <taxon>Spermatophyta</taxon>
        <taxon>Magnoliopsida</taxon>
        <taxon>eudicotyledons</taxon>
        <taxon>Gunneridae</taxon>
        <taxon>Pentapetalae</taxon>
        <taxon>rosids</taxon>
        <taxon>fabids</taxon>
        <taxon>Fabales</taxon>
        <taxon>Fabaceae</taxon>
        <taxon>Caesalpinioideae</taxon>
        <taxon>Cassia clade</taxon>
        <taxon>Senna</taxon>
    </lineage>
</organism>
<dbReference type="Pfam" id="PF14223">
    <property type="entry name" value="Retrotran_gag_2"/>
    <property type="match status" value="1"/>
</dbReference>
<keyword evidence="1" id="KW-0862">Zinc</keyword>
<feature type="compositionally biased region" description="Pro residues" evidence="2">
    <location>
        <begin position="470"/>
        <end position="479"/>
    </location>
</feature>
<reference evidence="4" key="1">
    <citation type="submission" date="2020-09" db="EMBL/GenBank/DDBJ databases">
        <title>Genome-Enabled Discovery of Anthraquinone Biosynthesis in Senna tora.</title>
        <authorList>
            <person name="Kang S.-H."/>
            <person name="Pandey R.P."/>
            <person name="Lee C.-M."/>
            <person name="Sim J.-S."/>
            <person name="Jeong J.-T."/>
            <person name="Choi B.-S."/>
            <person name="Jung M."/>
            <person name="Ginzburg D."/>
            <person name="Zhao K."/>
            <person name="Won S.Y."/>
            <person name="Oh T.-J."/>
            <person name="Yu Y."/>
            <person name="Kim N.-H."/>
            <person name="Lee O.R."/>
            <person name="Lee T.-H."/>
            <person name="Bashyal P."/>
            <person name="Kim T.-S."/>
            <person name="Lee W.-H."/>
            <person name="Kawkins C."/>
            <person name="Kim C.-K."/>
            <person name="Kim J.S."/>
            <person name="Ahn B.O."/>
            <person name="Rhee S.Y."/>
            <person name="Sohng J.K."/>
        </authorList>
    </citation>
    <scope>NUCLEOTIDE SEQUENCE</scope>
    <source>
        <tissue evidence="4">Leaf</tissue>
    </source>
</reference>
<dbReference type="PANTHER" id="PTHR47481">
    <property type="match status" value="1"/>
</dbReference>
<keyword evidence="1" id="KW-0479">Metal-binding</keyword>
<dbReference type="PANTHER" id="PTHR47481:SF30">
    <property type="entry name" value="CCHC-TYPE DOMAIN-CONTAINING PROTEIN"/>
    <property type="match status" value="1"/>
</dbReference>
<sequence>MVDTSSNENQSLVKLNDPQKYAFQGSAQPISSKLDDHNFLSWRMLALATIRGHNLYNFLLGGKHIPPKFASTEHQKKDEVSEDYINWECQDQLLLSWMLNSMSDNMVSKMVGCDHSYQLWNKIQESFCSSTRPRERQLRTKLRNTKKGSSTMSEYLLKIKKIVDSLTAIGSPISTHDHIESIFDGLAKSDLDSVSANIAQKSSSQGGRGHNVNHAQNFSFNRGQGFQGFQGRGFYRGGTSNRGGRNSFQNNRGGRSPWSQGSRSQCQVCGKLGHIAINCYNRFNQSFTPTTLSQVLTQNPPRPPNVGQVEALLAIPEILSDDAWFADSGSSNHLTNNPTNLQVSQPYNGEEKVHIANGTVSKNLLSISKFAKDNNVYFTFHADECFVKSQVTHQTLLKGKNKQGLYMFDNFTLAHKNSPTPVFSYAATCLDPIVNSSNPYALWHNRLGHASAPIIKSVLNTCSAPTTIPLPTPPVPLAPTSPNTSHPMQTRSKSGSKSSKDSYDYWFKALSLRFRKF</sequence>
<dbReference type="SUPFAM" id="SSF57756">
    <property type="entry name" value="Retrovirus zinc finger-like domains"/>
    <property type="match status" value="1"/>
</dbReference>
<dbReference type="EMBL" id="JAAIUW010000005">
    <property type="protein sequence ID" value="KAF7831612.1"/>
    <property type="molecule type" value="Genomic_DNA"/>
</dbReference>
<dbReference type="PROSITE" id="PS50158">
    <property type="entry name" value="ZF_CCHC"/>
    <property type="match status" value="1"/>
</dbReference>
<evidence type="ECO:0000256" key="2">
    <source>
        <dbReference type="SAM" id="MobiDB-lite"/>
    </source>
</evidence>
<dbReference type="InterPro" id="IPR036875">
    <property type="entry name" value="Znf_CCHC_sf"/>
</dbReference>
<evidence type="ECO:0000313" key="4">
    <source>
        <dbReference type="EMBL" id="KAF7831612.1"/>
    </source>
</evidence>